<keyword evidence="1" id="KW-0812">Transmembrane</keyword>
<evidence type="ECO:0000313" key="3">
    <source>
        <dbReference type="Proteomes" id="UP000739538"/>
    </source>
</evidence>
<evidence type="ECO:0000256" key="1">
    <source>
        <dbReference type="SAM" id="Phobius"/>
    </source>
</evidence>
<dbReference type="EMBL" id="JAGQHS010000218">
    <property type="protein sequence ID" value="MCA9758835.1"/>
    <property type="molecule type" value="Genomic_DNA"/>
</dbReference>
<reference evidence="2" key="2">
    <citation type="journal article" date="2021" name="Microbiome">
        <title>Successional dynamics and alternative stable states in a saline activated sludge microbial community over 9 years.</title>
        <authorList>
            <person name="Wang Y."/>
            <person name="Ye J."/>
            <person name="Ju F."/>
            <person name="Liu L."/>
            <person name="Boyd J.A."/>
            <person name="Deng Y."/>
            <person name="Parks D.H."/>
            <person name="Jiang X."/>
            <person name="Yin X."/>
            <person name="Woodcroft B.J."/>
            <person name="Tyson G.W."/>
            <person name="Hugenholtz P."/>
            <person name="Polz M.F."/>
            <person name="Zhang T."/>
        </authorList>
    </citation>
    <scope>NUCLEOTIDE SEQUENCE</scope>
    <source>
        <strain evidence="2">HKST-UBA02</strain>
    </source>
</reference>
<protein>
    <submittedName>
        <fullName evidence="2">Uncharacterized protein</fullName>
    </submittedName>
</protein>
<organism evidence="2 3">
    <name type="scientific">Eiseniibacteriota bacterium</name>
    <dbReference type="NCBI Taxonomy" id="2212470"/>
    <lineage>
        <taxon>Bacteria</taxon>
        <taxon>Candidatus Eiseniibacteriota</taxon>
    </lineage>
</organism>
<keyword evidence="1" id="KW-1133">Transmembrane helix</keyword>
<gene>
    <name evidence="2" type="ORF">KDA27_23780</name>
</gene>
<dbReference type="Proteomes" id="UP000739538">
    <property type="component" value="Unassembled WGS sequence"/>
</dbReference>
<keyword evidence="1" id="KW-0472">Membrane</keyword>
<evidence type="ECO:0000313" key="2">
    <source>
        <dbReference type="EMBL" id="MCA9758835.1"/>
    </source>
</evidence>
<comment type="caution">
    <text evidence="2">The sequence shown here is derived from an EMBL/GenBank/DDBJ whole genome shotgun (WGS) entry which is preliminary data.</text>
</comment>
<proteinExistence type="predicted"/>
<name>A0A956NKJ4_UNCEI</name>
<reference evidence="2" key="1">
    <citation type="submission" date="2020-04" db="EMBL/GenBank/DDBJ databases">
        <authorList>
            <person name="Zhang T."/>
        </authorList>
    </citation>
    <scope>NUCLEOTIDE SEQUENCE</scope>
    <source>
        <strain evidence="2">HKST-UBA02</strain>
    </source>
</reference>
<dbReference type="AlphaFoldDB" id="A0A956NKJ4"/>
<feature type="transmembrane region" description="Helical" evidence="1">
    <location>
        <begin position="71"/>
        <end position="92"/>
    </location>
</feature>
<sequence length="95" mass="10440">MFYVQTAGDPDDGFLLEYQEGSLDQHFQSVRQDLPLETVEKTFQMYLVNDSSWKSGAEWAPLDLSSDVSGVSPALTLALGLSVALAGLLGWWRTA</sequence>
<accession>A0A956NKJ4</accession>